<feature type="domain" description="DUF7123" evidence="2">
    <location>
        <begin position="20"/>
        <end position="92"/>
    </location>
</feature>
<evidence type="ECO:0000259" key="2">
    <source>
        <dbReference type="Pfam" id="PF23438"/>
    </source>
</evidence>
<keyword evidence="4" id="KW-1185">Reference proteome</keyword>
<dbReference type="InterPro" id="IPR055547">
    <property type="entry name" value="DUF7123"/>
</dbReference>
<name>A0A1U7EVX1_NATPD</name>
<evidence type="ECO:0000256" key="1">
    <source>
        <dbReference type="SAM" id="MobiDB-lite"/>
    </source>
</evidence>
<proteinExistence type="predicted"/>
<dbReference type="EMBL" id="CR936257">
    <property type="protein sequence ID" value="CAI49224.1"/>
    <property type="molecule type" value="Genomic_DNA"/>
</dbReference>
<feature type="compositionally biased region" description="Polar residues" evidence="1">
    <location>
        <begin position="1"/>
        <end position="17"/>
    </location>
</feature>
<dbReference type="OrthoDB" id="380315at2157"/>
<dbReference type="KEGG" id="nph:NP_2266A"/>
<dbReference type="AlphaFoldDB" id="A0A1U7EVX1"/>
<accession>A0A1U7EVX1</accession>
<sequence length="94" mass="10568">MNTHAKSPSTTTPNRPSESPYRSHAAKRLAQYLRTELERADEALYVTGDRIADDVGLPPLEVERLLRQLSDRVPGLSIRTDPSGSRTVWRVSRP</sequence>
<dbReference type="HOGENOM" id="CLU_184952_0_0_2"/>
<gene>
    <name evidence="3" type="ordered locus">NP_2266A</name>
</gene>
<reference evidence="3 4" key="1">
    <citation type="journal article" date="2005" name="Genome Res.">
        <title>Living with two extremes: conclusions from the genome sequence of Natronomonas pharaonis.</title>
        <authorList>
            <person name="Falb M."/>
            <person name="Pfeiffer F."/>
            <person name="Palm P."/>
            <person name="Rodewald K."/>
            <person name="Hickmann V."/>
            <person name="Tittor J."/>
            <person name="Oesterhelt D."/>
        </authorList>
    </citation>
    <scope>NUCLEOTIDE SEQUENCE [LARGE SCALE GENOMIC DNA]</scope>
    <source>
        <strain evidence="4">ATCC 35678 / DSM 2160 / CIP 103997 / JCM 8858 / NBRC 14720 / NCIMB 2260 / Gabara</strain>
    </source>
</reference>
<protein>
    <recommendedName>
        <fullName evidence="2">DUF7123 domain-containing protein</fullName>
    </recommendedName>
</protein>
<dbReference type="EnsemblBacteria" id="CAI49224">
    <property type="protein sequence ID" value="CAI49224"/>
    <property type="gene ID" value="NP_2266A"/>
</dbReference>
<dbReference type="GeneID" id="3701396"/>
<dbReference type="Pfam" id="PF23438">
    <property type="entry name" value="DUF7123"/>
    <property type="match status" value="1"/>
</dbReference>
<dbReference type="RefSeq" id="WP_011322851.1">
    <property type="nucleotide sequence ID" value="NC_007426.1"/>
</dbReference>
<dbReference type="Proteomes" id="UP000002698">
    <property type="component" value="Chromosome"/>
</dbReference>
<evidence type="ECO:0000313" key="4">
    <source>
        <dbReference type="Proteomes" id="UP000002698"/>
    </source>
</evidence>
<dbReference type="eggNOG" id="arCOG02866">
    <property type="taxonomic scope" value="Archaea"/>
</dbReference>
<dbReference type="STRING" id="348780.NP_2266A"/>
<organism evidence="3 4">
    <name type="scientific">Natronomonas pharaonis (strain ATCC 35678 / DSM 2160 / CIP 103997 / JCM 8858 / NBRC 14720 / NCIMB 2260 / Gabara)</name>
    <name type="common">Halobacterium pharaonis</name>
    <dbReference type="NCBI Taxonomy" id="348780"/>
    <lineage>
        <taxon>Archaea</taxon>
        <taxon>Methanobacteriati</taxon>
        <taxon>Methanobacteriota</taxon>
        <taxon>Stenosarchaea group</taxon>
        <taxon>Halobacteria</taxon>
        <taxon>Halobacteriales</taxon>
        <taxon>Natronomonadaceae</taxon>
        <taxon>Natronomonas</taxon>
    </lineage>
</organism>
<feature type="region of interest" description="Disordered" evidence="1">
    <location>
        <begin position="1"/>
        <end position="26"/>
    </location>
</feature>
<evidence type="ECO:0000313" key="3">
    <source>
        <dbReference type="EMBL" id="CAI49224.1"/>
    </source>
</evidence>